<dbReference type="Proteomes" id="UP000814243">
    <property type="component" value="Unassembled WGS sequence"/>
</dbReference>
<feature type="region of interest" description="Disordered" evidence="1">
    <location>
        <begin position="508"/>
        <end position="553"/>
    </location>
</feature>
<evidence type="ECO:0000259" key="2">
    <source>
        <dbReference type="Pfam" id="PF11878"/>
    </source>
</evidence>
<accession>A0A922SFU6</accession>
<proteinExistence type="predicted"/>
<dbReference type="Pfam" id="PF11878">
    <property type="entry name" value="DOCK_C-D_N"/>
    <property type="match status" value="1"/>
</dbReference>
<feature type="compositionally biased region" description="Low complexity" evidence="1">
    <location>
        <begin position="121"/>
        <end position="135"/>
    </location>
</feature>
<dbReference type="PANTHER" id="PTHR23317:SF76">
    <property type="entry name" value="LD20667P"/>
    <property type="match status" value="1"/>
</dbReference>
<reference evidence="3" key="1">
    <citation type="journal article" date="2021" name="G3 (Bethesda)">
        <title>Genome and transcriptome analysis of the beet armyworm Spodoptera exigua reveals targets for pest control. .</title>
        <authorList>
            <person name="Simon S."/>
            <person name="Breeschoten T."/>
            <person name="Jansen H.J."/>
            <person name="Dirks R.P."/>
            <person name="Schranz M.E."/>
            <person name="Ros V.I.D."/>
        </authorList>
    </citation>
    <scope>NUCLEOTIDE SEQUENCE</scope>
    <source>
        <strain evidence="3">TB_SE_WUR_2020</strain>
    </source>
</reference>
<dbReference type="PANTHER" id="PTHR23317">
    <property type="entry name" value="DEDICATOR OF CYTOKINESIS DOCK"/>
    <property type="match status" value="1"/>
</dbReference>
<gene>
    <name evidence="3" type="ORF">HF086_007107</name>
</gene>
<dbReference type="EMBL" id="JACEFF010000511">
    <property type="protein sequence ID" value="KAH9636155.1"/>
    <property type="molecule type" value="Genomic_DNA"/>
</dbReference>
<comment type="caution">
    <text evidence="3">The sequence shown here is derived from an EMBL/GenBank/DDBJ whole genome shotgun (WGS) entry which is preliminary data.</text>
</comment>
<evidence type="ECO:0000313" key="3">
    <source>
        <dbReference type="EMBL" id="KAH9636155.1"/>
    </source>
</evidence>
<dbReference type="InterPro" id="IPR026791">
    <property type="entry name" value="DOCK"/>
</dbReference>
<dbReference type="GO" id="GO:0007264">
    <property type="term" value="P:small GTPase-mediated signal transduction"/>
    <property type="evidence" value="ECO:0007669"/>
    <property type="project" value="InterPro"/>
</dbReference>
<evidence type="ECO:0000256" key="1">
    <source>
        <dbReference type="SAM" id="MobiDB-lite"/>
    </source>
</evidence>
<evidence type="ECO:0000313" key="4">
    <source>
        <dbReference type="Proteomes" id="UP000814243"/>
    </source>
</evidence>
<dbReference type="GO" id="GO:0005085">
    <property type="term" value="F:guanyl-nucleotide exchange factor activity"/>
    <property type="evidence" value="ECO:0007669"/>
    <property type="project" value="InterPro"/>
</dbReference>
<dbReference type="InterPro" id="IPR021816">
    <property type="entry name" value="DOCK_C/D_N"/>
</dbReference>
<feature type="region of interest" description="Disordered" evidence="1">
    <location>
        <begin position="93"/>
        <end position="142"/>
    </location>
</feature>
<name>A0A922SFU6_SPOEX</name>
<sequence>MIEPPDYEEVCDRLMGEKDPLAYPAVDMELCNVPRRIRTISHVLPDEDLAKAPMFVRDCIRSYTTDYTVVEYKYRAYSGSTCGRERLGERLERLQAGPRHTYEVDAEPTSIEEHQSESQPSSGRQSVASMSSSSSCNETLTPRGSWASLDLRSSSSDPLLPDLFERKPPEQIDALNEARRLENRQADLLGLYTPYLDEEEAVERRLAAEMPSEIMGHRILVVCHQLKLELDVEPLFASMAVYDAKEKKKVSENFYFNLNSECTRQMLSAHVPHADLSTLSRSAVFDLMNPSPDMFLVVRVEKVLQGDVNECVEPYIKDDKWLPLCRNGKLTCGDFSLPVMLEEPPPNYSYIFPDVQLPGTRWIDNHKPIFNITLDAHTTVHPLDGYIERFAMACEAVQEGNIPPRIGLANMEAELRASITELPTASVETVSRYLPVLLDKLLHLLVAPPSLAGHTLNIAQDVFTCLAHIFTDISNMNEGATCDNHGRSGLITTYIQYQCTIPRPSLTDRDVGLPLPPAEPEQQPGILPVRAAERDGPRLRLQPDPNLLQADVR</sequence>
<feature type="domain" description="Dedicator of cytokinesis C/D N-terminal" evidence="2">
    <location>
        <begin position="2"/>
        <end position="105"/>
    </location>
</feature>
<organism evidence="3 4">
    <name type="scientific">Spodoptera exigua</name>
    <name type="common">Beet armyworm</name>
    <name type="synonym">Noctua fulgens</name>
    <dbReference type="NCBI Taxonomy" id="7107"/>
    <lineage>
        <taxon>Eukaryota</taxon>
        <taxon>Metazoa</taxon>
        <taxon>Ecdysozoa</taxon>
        <taxon>Arthropoda</taxon>
        <taxon>Hexapoda</taxon>
        <taxon>Insecta</taxon>
        <taxon>Pterygota</taxon>
        <taxon>Neoptera</taxon>
        <taxon>Endopterygota</taxon>
        <taxon>Lepidoptera</taxon>
        <taxon>Glossata</taxon>
        <taxon>Ditrysia</taxon>
        <taxon>Noctuoidea</taxon>
        <taxon>Noctuidae</taxon>
        <taxon>Amphipyrinae</taxon>
        <taxon>Spodoptera</taxon>
    </lineage>
</organism>
<protein>
    <recommendedName>
        <fullName evidence="2">Dedicator of cytokinesis C/D N-terminal domain-containing protein</fullName>
    </recommendedName>
</protein>
<dbReference type="AlphaFoldDB" id="A0A922SFU6"/>